<dbReference type="Proteomes" id="UP000663852">
    <property type="component" value="Unassembled WGS sequence"/>
</dbReference>
<dbReference type="CDD" id="cd01268">
    <property type="entry name" value="PTB_Numb"/>
    <property type="match status" value="1"/>
</dbReference>
<protein>
    <recommendedName>
        <fullName evidence="4">PID domain-containing protein</fullName>
    </recommendedName>
</protein>
<keyword evidence="7" id="KW-1185">Reference proteome</keyword>
<dbReference type="Pfam" id="PF00640">
    <property type="entry name" value="PID"/>
    <property type="match status" value="1"/>
</dbReference>
<feature type="compositionally biased region" description="Basic residues" evidence="3">
    <location>
        <begin position="49"/>
        <end position="71"/>
    </location>
</feature>
<dbReference type="PROSITE" id="PS01179">
    <property type="entry name" value="PID"/>
    <property type="match status" value="1"/>
</dbReference>
<keyword evidence="2" id="KW-0597">Phosphoprotein</keyword>
<comment type="caution">
    <text evidence="5">The sequence shown here is derived from an EMBL/GenBank/DDBJ whole genome shotgun (WGS) entry which is preliminary data.</text>
</comment>
<dbReference type="EMBL" id="CAJNOR010000111">
    <property type="protein sequence ID" value="CAF0801414.1"/>
    <property type="molecule type" value="Genomic_DNA"/>
</dbReference>
<reference evidence="5" key="1">
    <citation type="submission" date="2021-02" db="EMBL/GenBank/DDBJ databases">
        <authorList>
            <person name="Nowell W R."/>
        </authorList>
    </citation>
    <scope>NUCLEOTIDE SEQUENCE</scope>
</reference>
<evidence type="ECO:0000256" key="1">
    <source>
        <dbReference type="ARBA" id="ARBA00022473"/>
    </source>
</evidence>
<dbReference type="SMART" id="SM00462">
    <property type="entry name" value="PTB"/>
    <property type="match status" value="1"/>
</dbReference>
<evidence type="ECO:0000313" key="6">
    <source>
        <dbReference type="EMBL" id="CAF1298720.1"/>
    </source>
</evidence>
<evidence type="ECO:0000313" key="7">
    <source>
        <dbReference type="Proteomes" id="UP000663828"/>
    </source>
</evidence>
<dbReference type="InterPro" id="IPR011993">
    <property type="entry name" value="PH-like_dom_sf"/>
</dbReference>
<feature type="domain" description="PID" evidence="4">
    <location>
        <begin position="123"/>
        <end position="253"/>
    </location>
</feature>
<feature type="region of interest" description="Disordered" evidence="3">
    <location>
        <begin position="522"/>
        <end position="544"/>
    </location>
</feature>
<gene>
    <name evidence="6" type="ORF">EDS130_LOCUS30485</name>
    <name evidence="5" type="ORF">XAT740_LOCUS2996</name>
</gene>
<feature type="compositionally biased region" description="Low complexity" evidence="3">
    <location>
        <begin position="72"/>
        <end position="97"/>
    </location>
</feature>
<dbReference type="PANTHER" id="PTHR47368:SF2">
    <property type="entry name" value="PID DOMAIN-CONTAINING PROTEIN"/>
    <property type="match status" value="1"/>
</dbReference>
<feature type="compositionally biased region" description="Polar residues" evidence="3">
    <location>
        <begin position="16"/>
        <end position="32"/>
    </location>
</feature>
<name>A0A813SJB4_ADIRI</name>
<accession>A0A813SJB4</accession>
<dbReference type="AlphaFoldDB" id="A0A813SJB4"/>
<dbReference type="PANTHER" id="PTHR47368">
    <property type="entry name" value="NUMB"/>
    <property type="match status" value="1"/>
</dbReference>
<proteinExistence type="predicted"/>
<keyword evidence="1" id="KW-0217">Developmental protein</keyword>
<feature type="region of interest" description="Disordered" evidence="3">
    <location>
        <begin position="300"/>
        <end position="326"/>
    </location>
</feature>
<evidence type="ECO:0000256" key="3">
    <source>
        <dbReference type="SAM" id="MobiDB-lite"/>
    </source>
</evidence>
<sequence length="544" mass="60439">MGAEHSRRSHARKNRQQASAVPTSNGTTSIVTDDQPKALPQPPNTETVRRKKHRQMDRLRRTLSFRSKKKGNTSSDTRNNNNNNNNNTENSTKITNNIPATTNSATTENKPPQWQDDEKSVRGGTCTFNVKYLGSVEVQESRGMHVCEQAIQALLNQKGKHTKAVLHISGDALRVVDETNKGLIVDQTIEKVSFCAPDRHHEKGFAYICRDGTTRRWLCHGFLAVKDSGERLSHAVGCAFQICLERKQKRDRECSVTVEYSQNGTSFTRFGSFRTTSITERLIDPQSAIIAEPIPLNSNITSNSTNSLQKNGAMERPRPKGNDSDAFMRSASLRLGDLNQASLGAFKRQSSLRPSDLPSIQEARNKEILGPSTIIEEETEPVQTTTELNKLSLIDSTNTNGYTHELNHHLSLPTTKPPFIPSQPPVSLSPAPLSLPQPSSSTMTNTNENLMANLWLTNQTPLYNEQVPETYESVPTSLPPQTITDAFNSNLNALVQSNNPTNPFSPYGYSMAAQAQSPNINHRQPTIFTPKRGTNPFDDDLIRR</sequence>
<feature type="compositionally biased region" description="Basic and acidic residues" evidence="3">
    <location>
        <begin position="313"/>
        <end position="323"/>
    </location>
</feature>
<feature type="compositionally biased region" description="Polar residues" evidence="3">
    <location>
        <begin position="98"/>
        <end position="112"/>
    </location>
</feature>
<dbReference type="Gene3D" id="2.30.29.30">
    <property type="entry name" value="Pleckstrin-homology domain (PH domain)/Phosphotyrosine-binding domain (PTB)"/>
    <property type="match status" value="1"/>
</dbReference>
<dbReference type="OrthoDB" id="10070446at2759"/>
<evidence type="ECO:0000259" key="4">
    <source>
        <dbReference type="PROSITE" id="PS01179"/>
    </source>
</evidence>
<dbReference type="GO" id="GO:0005737">
    <property type="term" value="C:cytoplasm"/>
    <property type="evidence" value="ECO:0007669"/>
    <property type="project" value="TreeGrafter"/>
</dbReference>
<evidence type="ECO:0000313" key="5">
    <source>
        <dbReference type="EMBL" id="CAF0801414.1"/>
    </source>
</evidence>
<dbReference type="Proteomes" id="UP000663828">
    <property type="component" value="Unassembled WGS sequence"/>
</dbReference>
<dbReference type="SUPFAM" id="SSF50729">
    <property type="entry name" value="PH domain-like"/>
    <property type="match status" value="1"/>
</dbReference>
<dbReference type="InterPro" id="IPR006020">
    <property type="entry name" value="PTB/PI_dom"/>
</dbReference>
<dbReference type="EMBL" id="CAJNOJ010000214">
    <property type="protein sequence ID" value="CAF1298720.1"/>
    <property type="molecule type" value="Genomic_DNA"/>
</dbReference>
<feature type="region of interest" description="Disordered" evidence="3">
    <location>
        <begin position="1"/>
        <end position="120"/>
    </location>
</feature>
<evidence type="ECO:0000256" key="2">
    <source>
        <dbReference type="ARBA" id="ARBA00022553"/>
    </source>
</evidence>
<organism evidence="5 7">
    <name type="scientific">Adineta ricciae</name>
    <name type="common">Rotifer</name>
    <dbReference type="NCBI Taxonomy" id="249248"/>
    <lineage>
        <taxon>Eukaryota</taxon>
        <taxon>Metazoa</taxon>
        <taxon>Spiralia</taxon>
        <taxon>Gnathifera</taxon>
        <taxon>Rotifera</taxon>
        <taxon>Eurotatoria</taxon>
        <taxon>Bdelloidea</taxon>
        <taxon>Adinetida</taxon>
        <taxon>Adinetidae</taxon>
        <taxon>Adineta</taxon>
    </lineage>
</organism>
<dbReference type="InterPro" id="IPR016698">
    <property type="entry name" value="Numb/numb-like"/>
</dbReference>